<evidence type="ECO:0000313" key="2">
    <source>
        <dbReference type="EMBL" id="MDQ0545597.1"/>
    </source>
</evidence>
<proteinExistence type="predicted"/>
<name>A0AAJ1TY01_9HYPH</name>
<dbReference type="Pfam" id="PF13501">
    <property type="entry name" value="SoxY"/>
    <property type="match status" value="1"/>
</dbReference>
<gene>
    <name evidence="2" type="ORF">QO001_004541</name>
</gene>
<evidence type="ECO:0000259" key="1">
    <source>
        <dbReference type="Pfam" id="PF13501"/>
    </source>
</evidence>
<sequence length="162" mass="16420">MAAYDSKMFDRRFVLRAAGLGSVLAATGFGFPLRASASTAAAYPADAFKQKGEADAVKTLFGQAATASDKVKLDAPEIAENGAVVPVSVSTDLPDVTAIAILVAENPSALAALYKFAPGTPPTVASRLKMAKTTPVIAVVEAGGKLYSATREVKVTVGGCGG</sequence>
<accession>A0AAJ1TY01</accession>
<feature type="domain" description="Ig-like SoxY" evidence="1">
    <location>
        <begin position="58"/>
        <end position="160"/>
    </location>
</feature>
<protein>
    <submittedName>
        <fullName evidence="2">Sulfur-oxidizing protein SoxY</fullName>
    </submittedName>
</protein>
<dbReference type="InterPro" id="IPR032711">
    <property type="entry name" value="SoxY"/>
</dbReference>
<dbReference type="PIRSF" id="PIRSF010312">
    <property type="entry name" value="Sulphur_oxidation_SoxY"/>
    <property type="match status" value="1"/>
</dbReference>
<dbReference type="InterPro" id="IPR016568">
    <property type="entry name" value="Sulphur_oxidation_SoxY"/>
</dbReference>
<dbReference type="Gene3D" id="2.60.40.2470">
    <property type="entry name" value="SoxY domain"/>
    <property type="match status" value="1"/>
</dbReference>
<comment type="caution">
    <text evidence="2">The sequence shown here is derived from an EMBL/GenBank/DDBJ whole genome shotgun (WGS) entry which is preliminary data.</text>
</comment>
<dbReference type="InterPro" id="IPR038162">
    <property type="entry name" value="SoxY_sf"/>
</dbReference>
<evidence type="ECO:0000313" key="3">
    <source>
        <dbReference type="Proteomes" id="UP001223420"/>
    </source>
</evidence>
<reference evidence="2" key="1">
    <citation type="submission" date="2023-07" db="EMBL/GenBank/DDBJ databases">
        <title>Genomic Encyclopedia of Type Strains, Phase IV (KMG-IV): sequencing the most valuable type-strain genomes for metagenomic binning, comparative biology and taxonomic classification.</title>
        <authorList>
            <person name="Goeker M."/>
        </authorList>
    </citation>
    <scope>NUCLEOTIDE SEQUENCE</scope>
    <source>
        <strain evidence="2">DSM 19569</strain>
    </source>
</reference>
<dbReference type="RefSeq" id="WP_007562706.1">
    <property type="nucleotide sequence ID" value="NZ_JAJALK010000010.1"/>
</dbReference>
<dbReference type="Proteomes" id="UP001223420">
    <property type="component" value="Unassembled WGS sequence"/>
</dbReference>
<dbReference type="NCBIfam" id="TIGR04488">
    <property type="entry name" value="SoxY_true_GGCGG"/>
    <property type="match status" value="1"/>
</dbReference>
<dbReference type="AlphaFoldDB" id="A0AAJ1TY01"/>
<dbReference type="InterPro" id="IPR006311">
    <property type="entry name" value="TAT_signal"/>
</dbReference>
<organism evidence="2 3">
    <name type="scientific">Methylobacterium brachiatum</name>
    <dbReference type="NCBI Taxonomy" id="269660"/>
    <lineage>
        <taxon>Bacteria</taxon>
        <taxon>Pseudomonadati</taxon>
        <taxon>Pseudomonadota</taxon>
        <taxon>Alphaproteobacteria</taxon>
        <taxon>Hyphomicrobiales</taxon>
        <taxon>Methylobacteriaceae</taxon>
        <taxon>Methylobacterium</taxon>
    </lineage>
</organism>
<dbReference type="EMBL" id="JAUSWL010000009">
    <property type="protein sequence ID" value="MDQ0545597.1"/>
    <property type="molecule type" value="Genomic_DNA"/>
</dbReference>
<dbReference type="PROSITE" id="PS51318">
    <property type="entry name" value="TAT"/>
    <property type="match status" value="1"/>
</dbReference>